<feature type="transmembrane region" description="Helical" evidence="2">
    <location>
        <begin position="39"/>
        <end position="57"/>
    </location>
</feature>
<proteinExistence type="predicted"/>
<evidence type="ECO:0000256" key="1">
    <source>
        <dbReference type="SAM" id="MobiDB-lite"/>
    </source>
</evidence>
<dbReference type="Proteomes" id="UP001057474">
    <property type="component" value="Chromosome"/>
</dbReference>
<evidence type="ECO:0000313" key="4">
    <source>
        <dbReference type="Proteomes" id="UP001057474"/>
    </source>
</evidence>
<evidence type="ECO:0000256" key="2">
    <source>
        <dbReference type="SAM" id="Phobius"/>
    </source>
</evidence>
<name>A0ABY4YBA8_9GAMM</name>
<keyword evidence="2" id="KW-0472">Membrane</keyword>
<feature type="compositionally biased region" description="Basic and acidic residues" evidence="1">
    <location>
        <begin position="170"/>
        <end position="184"/>
    </location>
</feature>
<protein>
    <recommendedName>
        <fullName evidence="5">Transmembrane protein</fullName>
    </recommendedName>
</protein>
<keyword evidence="2" id="KW-1133">Transmembrane helix</keyword>
<evidence type="ECO:0008006" key="5">
    <source>
        <dbReference type="Google" id="ProtNLM"/>
    </source>
</evidence>
<sequence length="261" mass="27986">MFAGLLLGSPFLFILGYFEYMTAPMLVAASTTTFLGLSTLSLSGLIVYGSIGVAYMFSGARECYNSDQGPLDLLKSRITNNGLVSTIGAILWSPFLFVGGVAGATAKAVANTFSSKPSTKGTDSSSDTASLDDEESDEESDLLASTHSSQHEHSSDEEETFESPQSPLPHSDEETKKDAHKTHSGESVVPTTDFRLPLSKSQEILPSYSKMSLGLDVKPSEPRDDSRLDSMPVVGTNPLRQSQHDATVQELEQQPESPGLK</sequence>
<feature type="compositionally biased region" description="Acidic residues" evidence="1">
    <location>
        <begin position="130"/>
        <end position="141"/>
    </location>
</feature>
<dbReference type="RefSeq" id="WP_252581880.1">
    <property type="nucleotide sequence ID" value="NZ_CP071527.1"/>
</dbReference>
<feature type="transmembrane region" description="Helical" evidence="2">
    <location>
        <begin position="78"/>
        <end position="102"/>
    </location>
</feature>
<reference evidence="3" key="1">
    <citation type="submission" date="2021-03" db="EMBL/GenBank/DDBJ databases">
        <title>Legionella lytica PCM 2298.</title>
        <authorList>
            <person name="Koper P."/>
        </authorList>
    </citation>
    <scope>NUCLEOTIDE SEQUENCE</scope>
    <source>
        <strain evidence="3">PCM 2298</strain>
    </source>
</reference>
<keyword evidence="4" id="KW-1185">Reference proteome</keyword>
<feature type="region of interest" description="Disordered" evidence="1">
    <location>
        <begin position="113"/>
        <end position="261"/>
    </location>
</feature>
<feature type="compositionally biased region" description="Polar residues" evidence="1">
    <location>
        <begin position="238"/>
        <end position="261"/>
    </location>
</feature>
<accession>A0ABY4YBA8</accession>
<organism evidence="3 4">
    <name type="scientific">Legionella lytica</name>
    <dbReference type="NCBI Taxonomy" id="96232"/>
    <lineage>
        <taxon>Bacteria</taxon>
        <taxon>Pseudomonadati</taxon>
        <taxon>Pseudomonadota</taxon>
        <taxon>Gammaproteobacteria</taxon>
        <taxon>Legionellales</taxon>
        <taxon>Legionellaceae</taxon>
        <taxon>Legionella</taxon>
    </lineage>
</organism>
<keyword evidence="2" id="KW-0812">Transmembrane</keyword>
<feature type="compositionally biased region" description="Basic and acidic residues" evidence="1">
    <location>
        <begin position="218"/>
        <end position="228"/>
    </location>
</feature>
<gene>
    <name evidence="3" type="ORF">J2N86_06290</name>
</gene>
<dbReference type="EMBL" id="CP071527">
    <property type="protein sequence ID" value="USQ14904.1"/>
    <property type="molecule type" value="Genomic_DNA"/>
</dbReference>
<evidence type="ECO:0000313" key="3">
    <source>
        <dbReference type="EMBL" id="USQ14904.1"/>
    </source>
</evidence>